<dbReference type="KEGG" id="caul:KCG34_08255"/>
<protein>
    <recommendedName>
        <fullName evidence="3">Serine protease</fullName>
    </recommendedName>
</protein>
<name>A0A975G2C1_9CAUL</name>
<organism evidence="1 2">
    <name type="scientific">Phenylobacterium montanum</name>
    <dbReference type="NCBI Taxonomy" id="2823693"/>
    <lineage>
        <taxon>Bacteria</taxon>
        <taxon>Pseudomonadati</taxon>
        <taxon>Pseudomonadota</taxon>
        <taxon>Alphaproteobacteria</taxon>
        <taxon>Caulobacterales</taxon>
        <taxon>Caulobacteraceae</taxon>
        <taxon>Phenylobacterium</taxon>
    </lineage>
</organism>
<evidence type="ECO:0000313" key="2">
    <source>
        <dbReference type="Proteomes" id="UP000676409"/>
    </source>
</evidence>
<dbReference type="RefSeq" id="WP_211939900.1">
    <property type="nucleotide sequence ID" value="NZ_CP073078.1"/>
</dbReference>
<dbReference type="AlphaFoldDB" id="A0A975G2C1"/>
<accession>A0A975G2C1</accession>
<evidence type="ECO:0008006" key="3">
    <source>
        <dbReference type="Google" id="ProtNLM"/>
    </source>
</evidence>
<proteinExistence type="predicted"/>
<dbReference type="SUPFAM" id="SSF50494">
    <property type="entry name" value="Trypsin-like serine proteases"/>
    <property type="match status" value="1"/>
</dbReference>
<gene>
    <name evidence="1" type="ORF">KCG34_08255</name>
</gene>
<reference evidence="1" key="1">
    <citation type="submission" date="2021-04" db="EMBL/GenBank/DDBJ databases">
        <title>The complete genome sequence of Caulobacter sp. S6.</title>
        <authorList>
            <person name="Tang Y."/>
            <person name="Ouyang W."/>
            <person name="Liu Q."/>
            <person name="Huang B."/>
            <person name="Guo Z."/>
            <person name="Lei P."/>
        </authorList>
    </citation>
    <scope>NUCLEOTIDE SEQUENCE</scope>
    <source>
        <strain evidence="1">S6</strain>
    </source>
</reference>
<dbReference type="InterPro" id="IPR009003">
    <property type="entry name" value="Peptidase_S1_PA"/>
</dbReference>
<evidence type="ECO:0000313" key="1">
    <source>
        <dbReference type="EMBL" id="QUD89848.1"/>
    </source>
</evidence>
<dbReference type="EMBL" id="CP073078">
    <property type="protein sequence ID" value="QUD89848.1"/>
    <property type="molecule type" value="Genomic_DNA"/>
</dbReference>
<sequence>MLVTQTLSSGVIIRQDFTQSVRLPFYETDHDEWVYATHGGTVFLVVFHGRPYGLTCRHVFGDFDPDRLFIAQDKAARKGTPPGRIAGFAYPSAPRDGAVGTDIEDLCVIYFRPEVRADFFTGAYVIDDRTIADSQAGHRLRVAGALKDKTTIVPPDITAGYAQLEFQDDGPFVDPFLRTAKAKFDAANITEITGMSGSPVFSDTAKALCGMVVRGGISEGLCRIYFMEASDIVRFLDAVNRGAASNYYLKSQPRR</sequence>
<keyword evidence="2" id="KW-1185">Reference proteome</keyword>
<dbReference type="Proteomes" id="UP000676409">
    <property type="component" value="Chromosome"/>
</dbReference>